<keyword evidence="1" id="KW-0234">DNA repair</keyword>
<keyword evidence="1" id="KW-0233">DNA recombination</keyword>
<sequence length="54" mass="5431">MSGRNVFFTGSAGTGKSFLLKRILGALAPENTFATASTGVAACQIGGITLHAFA</sequence>
<dbReference type="InterPro" id="IPR010285">
    <property type="entry name" value="DNA_helicase_pif1-like_DEAD"/>
</dbReference>
<keyword evidence="1" id="KW-0067">ATP-binding</keyword>
<dbReference type="Proteomes" id="UP000499080">
    <property type="component" value="Unassembled WGS sequence"/>
</dbReference>
<feature type="non-terminal residue" evidence="3">
    <location>
        <position position="54"/>
    </location>
</feature>
<dbReference type="SUPFAM" id="SSF52540">
    <property type="entry name" value="P-loop containing nucleoside triphosphate hydrolases"/>
    <property type="match status" value="1"/>
</dbReference>
<dbReference type="AlphaFoldDB" id="A0A4Y2NAX5"/>
<dbReference type="Gene3D" id="3.40.50.300">
    <property type="entry name" value="P-loop containing nucleotide triphosphate hydrolases"/>
    <property type="match status" value="1"/>
</dbReference>
<accession>A0A4Y2NAX5</accession>
<evidence type="ECO:0000259" key="2">
    <source>
        <dbReference type="Pfam" id="PF05970"/>
    </source>
</evidence>
<dbReference type="EMBL" id="BGPR01126980">
    <property type="protein sequence ID" value="GBN36103.1"/>
    <property type="molecule type" value="Genomic_DNA"/>
</dbReference>
<protein>
    <recommendedName>
        <fullName evidence="1">ATP-dependent DNA helicase</fullName>
        <ecNumber evidence="1">5.6.2.3</ecNumber>
    </recommendedName>
</protein>
<dbReference type="GO" id="GO:0016887">
    <property type="term" value="F:ATP hydrolysis activity"/>
    <property type="evidence" value="ECO:0007669"/>
    <property type="project" value="RHEA"/>
</dbReference>
<dbReference type="PANTHER" id="PTHR47642">
    <property type="entry name" value="ATP-DEPENDENT DNA HELICASE"/>
    <property type="match status" value="1"/>
</dbReference>
<evidence type="ECO:0000256" key="1">
    <source>
        <dbReference type="RuleBase" id="RU363044"/>
    </source>
</evidence>
<dbReference type="Pfam" id="PF05970">
    <property type="entry name" value="PIF1"/>
    <property type="match status" value="1"/>
</dbReference>
<evidence type="ECO:0000313" key="4">
    <source>
        <dbReference type="Proteomes" id="UP000499080"/>
    </source>
</evidence>
<keyword evidence="1 3" id="KW-0347">Helicase</keyword>
<comment type="similarity">
    <text evidence="1">Belongs to the helicase family.</text>
</comment>
<comment type="catalytic activity">
    <reaction evidence="1">
        <text>ATP + H2O = ADP + phosphate + H(+)</text>
        <dbReference type="Rhea" id="RHEA:13065"/>
        <dbReference type="ChEBI" id="CHEBI:15377"/>
        <dbReference type="ChEBI" id="CHEBI:15378"/>
        <dbReference type="ChEBI" id="CHEBI:30616"/>
        <dbReference type="ChEBI" id="CHEBI:43474"/>
        <dbReference type="ChEBI" id="CHEBI:456216"/>
        <dbReference type="EC" id="5.6.2.3"/>
    </reaction>
</comment>
<dbReference type="GO" id="GO:0005524">
    <property type="term" value="F:ATP binding"/>
    <property type="evidence" value="ECO:0007669"/>
    <property type="project" value="UniProtKB-KW"/>
</dbReference>
<dbReference type="GO" id="GO:0006281">
    <property type="term" value="P:DNA repair"/>
    <property type="evidence" value="ECO:0007669"/>
    <property type="project" value="UniProtKB-KW"/>
</dbReference>
<keyword evidence="1" id="KW-0547">Nucleotide-binding</keyword>
<keyword evidence="1" id="KW-0227">DNA damage</keyword>
<name>A0A4Y2NAX5_ARAVE</name>
<dbReference type="GO" id="GO:0043139">
    <property type="term" value="F:5'-3' DNA helicase activity"/>
    <property type="evidence" value="ECO:0007669"/>
    <property type="project" value="UniProtKB-EC"/>
</dbReference>
<keyword evidence="1" id="KW-0378">Hydrolase</keyword>
<dbReference type="GO" id="GO:0006310">
    <property type="term" value="P:DNA recombination"/>
    <property type="evidence" value="ECO:0007669"/>
    <property type="project" value="UniProtKB-KW"/>
</dbReference>
<organism evidence="3 4">
    <name type="scientific">Araneus ventricosus</name>
    <name type="common">Orbweaver spider</name>
    <name type="synonym">Epeira ventricosa</name>
    <dbReference type="NCBI Taxonomy" id="182803"/>
    <lineage>
        <taxon>Eukaryota</taxon>
        <taxon>Metazoa</taxon>
        <taxon>Ecdysozoa</taxon>
        <taxon>Arthropoda</taxon>
        <taxon>Chelicerata</taxon>
        <taxon>Arachnida</taxon>
        <taxon>Araneae</taxon>
        <taxon>Araneomorphae</taxon>
        <taxon>Entelegynae</taxon>
        <taxon>Araneoidea</taxon>
        <taxon>Araneidae</taxon>
        <taxon>Araneus</taxon>
    </lineage>
</organism>
<comment type="caution">
    <text evidence="3">The sequence shown here is derived from an EMBL/GenBank/DDBJ whole genome shotgun (WGS) entry which is preliminary data.</text>
</comment>
<keyword evidence="4" id="KW-1185">Reference proteome</keyword>
<dbReference type="InterPro" id="IPR027417">
    <property type="entry name" value="P-loop_NTPase"/>
</dbReference>
<comment type="cofactor">
    <cofactor evidence="1">
        <name>Mg(2+)</name>
        <dbReference type="ChEBI" id="CHEBI:18420"/>
    </cofactor>
</comment>
<feature type="domain" description="DNA helicase Pif1-like DEAD-box helicase" evidence="2">
    <location>
        <begin position="2"/>
        <end position="54"/>
    </location>
</feature>
<gene>
    <name evidence="3" type="primary">pif1_94</name>
    <name evidence="3" type="ORF">AVEN_236717_1</name>
</gene>
<dbReference type="GO" id="GO:0000723">
    <property type="term" value="P:telomere maintenance"/>
    <property type="evidence" value="ECO:0007669"/>
    <property type="project" value="InterPro"/>
</dbReference>
<reference evidence="3 4" key="1">
    <citation type="journal article" date="2019" name="Sci. Rep.">
        <title>Orb-weaving spider Araneus ventricosus genome elucidates the spidroin gene catalogue.</title>
        <authorList>
            <person name="Kono N."/>
            <person name="Nakamura H."/>
            <person name="Ohtoshi R."/>
            <person name="Moran D.A.P."/>
            <person name="Shinohara A."/>
            <person name="Yoshida Y."/>
            <person name="Fujiwara M."/>
            <person name="Mori M."/>
            <person name="Tomita M."/>
            <person name="Arakawa K."/>
        </authorList>
    </citation>
    <scope>NUCLEOTIDE SEQUENCE [LARGE SCALE GENOMIC DNA]</scope>
</reference>
<dbReference type="PANTHER" id="PTHR47642:SF7">
    <property type="entry name" value="ATP-DEPENDENT DNA HELICASE PIF1"/>
    <property type="match status" value="1"/>
</dbReference>
<proteinExistence type="inferred from homology"/>
<dbReference type="EC" id="5.6.2.3" evidence="1"/>
<dbReference type="InterPro" id="IPR051055">
    <property type="entry name" value="PIF1_helicase"/>
</dbReference>
<dbReference type="OrthoDB" id="6415621at2759"/>
<evidence type="ECO:0000313" key="3">
    <source>
        <dbReference type="EMBL" id="GBN36103.1"/>
    </source>
</evidence>